<dbReference type="KEGG" id="nsa:Nitsa_0715"/>
<organism evidence="1 2">
    <name type="scientific">Nitratifractor salsuginis (strain DSM 16511 / JCM 12458 / E9I37-1)</name>
    <dbReference type="NCBI Taxonomy" id="749222"/>
    <lineage>
        <taxon>Bacteria</taxon>
        <taxon>Pseudomonadati</taxon>
        <taxon>Campylobacterota</taxon>
        <taxon>Epsilonproteobacteria</taxon>
        <taxon>Campylobacterales</taxon>
        <taxon>Sulfurovaceae</taxon>
        <taxon>Nitratifractor</taxon>
    </lineage>
</organism>
<sequence length="136" mass="15495">MKSIIMTILILCYPLYAELTVKRIDAMVEQIQGKRQSKVKVDFEKVVSPFASFVQEDVNATPILKPVRQEAKFSLDAIVNDKALINNHWVRVGDVLEGYRVESIAEDHVVLKKANRSVEVFLPKPKKILQFQITEG</sequence>
<keyword evidence="2" id="KW-1185">Reference proteome</keyword>
<accession>E6X1X4</accession>
<name>E6X1X4_NITSE</name>
<dbReference type="Proteomes" id="UP000008633">
    <property type="component" value="Chromosome"/>
</dbReference>
<reference evidence="1 2" key="1">
    <citation type="journal article" date="2011" name="Stand. Genomic Sci.">
        <title>Complete genome sequence of Nitratifractor salsuginis type strain (E9I37-1).</title>
        <authorList>
            <person name="Anderson I."/>
            <person name="Sikorski J."/>
            <person name="Zeytun A."/>
            <person name="Nolan M."/>
            <person name="Lapidus A."/>
            <person name="Lucas S."/>
            <person name="Hammon N."/>
            <person name="Deshpande S."/>
            <person name="Cheng J.F."/>
            <person name="Tapia R."/>
            <person name="Han C."/>
            <person name="Goodwin L."/>
            <person name="Pitluck S."/>
            <person name="Liolios K."/>
            <person name="Pagani I."/>
            <person name="Ivanova N."/>
            <person name="Huntemann M."/>
            <person name="Mavromatis K."/>
            <person name="Ovchinikova G."/>
            <person name="Pati A."/>
            <person name="Chen A."/>
            <person name="Palaniappan K."/>
            <person name="Land M."/>
            <person name="Hauser L."/>
            <person name="Brambilla E.M."/>
            <person name="Ngatchou-Djao O.D."/>
            <person name="Rohde M."/>
            <person name="Tindall B.J."/>
            <person name="Goker M."/>
            <person name="Detter J.C."/>
            <person name="Woyke T."/>
            <person name="Bristow J."/>
            <person name="Eisen J.A."/>
            <person name="Markowitz V."/>
            <person name="Hugenholtz P."/>
            <person name="Klenk H.P."/>
            <person name="Kyrpides N.C."/>
        </authorList>
    </citation>
    <scope>NUCLEOTIDE SEQUENCE [LARGE SCALE GENOMIC DNA]</scope>
    <source>
        <strain evidence="2">DSM 16511 / JCM 12458 / E9I37-1</strain>
    </source>
</reference>
<proteinExistence type="predicted"/>
<gene>
    <name evidence="1" type="ordered locus">Nitsa_0715</name>
</gene>
<evidence type="ECO:0000313" key="1">
    <source>
        <dbReference type="EMBL" id="ADV45982.1"/>
    </source>
</evidence>
<dbReference type="HOGENOM" id="CLU_1874379_0_0_7"/>
<dbReference type="STRING" id="749222.Nitsa_0715"/>
<evidence type="ECO:0008006" key="3">
    <source>
        <dbReference type="Google" id="ProtNLM"/>
    </source>
</evidence>
<protein>
    <recommendedName>
        <fullName evidence="3">Transformation system protein</fullName>
    </recommendedName>
</protein>
<evidence type="ECO:0000313" key="2">
    <source>
        <dbReference type="Proteomes" id="UP000008633"/>
    </source>
</evidence>
<reference evidence="2" key="2">
    <citation type="submission" date="2011-01" db="EMBL/GenBank/DDBJ databases">
        <title>The complete genome of Nitratifractor salsuginis DSM 16511.</title>
        <authorList>
            <consortium name="US DOE Joint Genome Institute (JGI-PGF)"/>
            <person name="Lucas S."/>
            <person name="Copeland A."/>
            <person name="Lapidus A."/>
            <person name="Bruce D."/>
            <person name="Goodwin L."/>
            <person name="Pitluck S."/>
            <person name="Kyrpides N."/>
            <person name="Mavromatis K."/>
            <person name="Ivanova N."/>
            <person name="Mikhailova N."/>
            <person name="Zeytun A."/>
            <person name="Detter J.C."/>
            <person name="Tapia R."/>
            <person name="Han C."/>
            <person name="Land M."/>
            <person name="Hauser L."/>
            <person name="Markowitz V."/>
            <person name="Cheng J.-F."/>
            <person name="Hugenholtz P."/>
            <person name="Woyke T."/>
            <person name="Wu D."/>
            <person name="Tindall B."/>
            <person name="Schuetze A."/>
            <person name="Brambilla E."/>
            <person name="Klenk H.-P."/>
            <person name="Eisen J.A."/>
        </authorList>
    </citation>
    <scope>NUCLEOTIDE SEQUENCE [LARGE SCALE GENOMIC DNA]</scope>
    <source>
        <strain evidence="2">DSM 16511 / JCM 12458 / E9I37-1</strain>
    </source>
</reference>
<dbReference type="EMBL" id="CP002452">
    <property type="protein sequence ID" value="ADV45982.1"/>
    <property type="molecule type" value="Genomic_DNA"/>
</dbReference>
<dbReference type="AlphaFoldDB" id="E6X1X4"/>